<evidence type="ECO:0000256" key="4">
    <source>
        <dbReference type="ARBA" id="ARBA00022692"/>
    </source>
</evidence>
<dbReference type="GO" id="GO:0065002">
    <property type="term" value="P:intracellular protein transmembrane transport"/>
    <property type="evidence" value="ECO:0007669"/>
    <property type="project" value="UniProtKB-UniRule"/>
</dbReference>
<evidence type="ECO:0000256" key="2">
    <source>
        <dbReference type="ARBA" id="ARBA00022448"/>
    </source>
</evidence>
<feature type="transmembrane region" description="Helical" evidence="9">
    <location>
        <begin position="43"/>
        <end position="65"/>
    </location>
</feature>
<dbReference type="Gene3D" id="1.20.5.1030">
    <property type="entry name" value="Preprotein translocase secy subunit"/>
    <property type="match status" value="1"/>
</dbReference>
<keyword evidence="5 9" id="KW-0653">Protein transport</keyword>
<keyword evidence="11" id="KW-1185">Reference proteome</keyword>
<evidence type="ECO:0000313" key="10">
    <source>
        <dbReference type="EMBL" id="SHF09437.1"/>
    </source>
</evidence>
<keyword evidence="8 9" id="KW-0472">Membrane</keyword>
<evidence type="ECO:0000256" key="6">
    <source>
        <dbReference type="ARBA" id="ARBA00022989"/>
    </source>
</evidence>
<proteinExistence type="inferred from homology"/>
<protein>
    <recommendedName>
        <fullName evidence="9">Protein translocase subunit SecE</fullName>
    </recommendedName>
</protein>
<dbReference type="PROSITE" id="PS01067">
    <property type="entry name" value="SECE_SEC61G"/>
    <property type="match status" value="1"/>
</dbReference>
<dbReference type="OrthoDB" id="9813233at2"/>
<keyword evidence="3 9" id="KW-1003">Cell membrane</keyword>
<dbReference type="InterPro" id="IPR038379">
    <property type="entry name" value="SecE_sf"/>
</dbReference>
<dbReference type="PANTHER" id="PTHR33910:SF1">
    <property type="entry name" value="PROTEIN TRANSLOCASE SUBUNIT SECE"/>
    <property type="match status" value="1"/>
</dbReference>
<dbReference type="GO" id="GO:0005886">
    <property type="term" value="C:plasma membrane"/>
    <property type="evidence" value="ECO:0007669"/>
    <property type="project" value="UniProtKB-SubCell"/>
</dbReference>
<keyword evidence="6 9" id="KW-1133">Transmembrane helix</keyword>
<accession>A0A1M4YV40</accession>
<evidence type="ECO:0000256" key="3">
    <source>
        <dbReference type="ARBA" id="ARBA00022475"/>
    </source>
</evidence>
<evidence type="ECO:0000256" key="9">
    <source>
        <dbReference type="HAMAP-Rule" id="MF_00422"/>
    </source>
</evidence>
<dbReference type="HAMAP" id="MF_00422">
    <property type="entry name" value="SecE"/>
    <property type="match status" value="1"/>
</dbReference>
<keyword evidence="7 9" id="KW-0811">Translocation</keyword>
<dbReference type="GO" id="GO:0043952">
    <property type="term" value="P:protein transport by the Sec complex"/>
    <property type="evidence" value="ECO:0007669"/>
    <property type="project" value="UniProtKB-UniRule"/>
</dbReference>
<sequence length="74" mass="8329">MAFLASVGKGIRNSVTGTAGFFRGSYQELKKVRWPSRREMMKYTLTVLATVVIITLFFFVIDLGIAKLVQIITK</sequence>
<evidence type="ECO:0000313" key="11">
    <source>
        <dbReference type="Proteomes" id="UP000184476"/>
    </source>
</evidence>
<name>A0A1M4YV40_9BACL</name>
<comment type="similarity">
    <text evidence="9">Belongs to the SecE/SEC61-gamma family.</text>
</comment>
<dbReference type="Proteomes" id="UP000184476">
    <property type="component" value="Unassembled WGS sequence"/>
</dbReference>
<organism evidence="10 11">
    <name type="scientific">Seinonella peptonophila</name>
    <dbReference type="NCBI Taxonomy" id="112248"/>
    <lineage>
        <taxon>Bacteria</taxon>
        <taxon>Bacillati</taxon>
        <taxon>Bacillota</taxon>
        <taxon>Bacilli</taxon>
        <taxon>Bacillales</taxon>
        <taxon>Thermoactinomycetaceae</taxon>
        <taxon>Seinonella</taxon>
    </lineage>
</organism>
<dbReference type="NCBIfam" id="TIGR00964">
    <property type="entry name" value="secE_bact"/>
    <property type="match status" value="1"/>
</dbReference>
<comment type="subunit">
    <text evidence="9">Component of the Sec protein translocase complex. Heterotrimer consisting of SecY, SecE and SecG subunits. The heterotrimers can form oligomers, although 1 heterotrimer is thought to be able to translocate proteins. Interacts with the ribosome. Interacts with SecDF, and other proteins may be involved. Interacts with SecA.</text>
</comment>
<dbReference type="GO" id="GO:0009306">
    <property type="term" value="P:protein secretion"/>
    <property type="evidence" value="ECO:0007669"/>
    <property type="project" value="UniProtKB-UniRule"/>
</dbReference>
<dbReference type="AlphaFoldDB" id="A0A1M4YV40"/>
<comment type="function">
    <text evidence="9">Essential subunit of the Sec protein translocation channel SecYEG. Clamps together the 2 halves of SecY. May contact the channel plug during translocation.</text>
</comment>
<keyword evidence="2 9" id="KW-0813">Transport</keyword>
<evidence type="ECO:0000256" key="1">
    <source>
        <dbReference type="ARBA" id="ARBA00004370"/>
    </source>
</evidence>
<evidence type="ECO:0000256" key="5">
    <source>
        <dbReference type="ARBA" id="ARBA00022927"/>
    </source>
</evidence>
<dbReference type="InterPro" id="IPR001901">
    <property type="entry name" value="Translocase_SecE/Sec61-g"/>
</dbReference>
<dbReference type="STRING" id="112248.SAMN05444392_107153"/>
<evidence type="ECO:0000256" key="8">
    <source>
        <dbReference type="ARBA" id="ARBA00023136"/>
    </source>
</evidence>
<gene>
    <name evidence="9" type="primary">secE</name>
    <name evidence="10" type="ORF">SAMN05444392_107153</name>
</gene>
<dbReference type="InterPro" id="IPR005807">
    <property type="entry name" value="SecE_bac"/>
</dbReference>
<dbReference type="EMBL" id="FQVL01000007">
    <property type="protein sequence ID" value="SHF09437.1"/>
    <property type="molecule type" value="Genomic_DNA"/>
</dbReference>
<dbReference type="GO" id="GO:0008320">
    <property type="term" value="F:protein transmembrane transporter activity"/>
    <property type="evidence" value="ECO:0007669"/>
    <property type="project" value="UniProtKB-UniRule"/>
</dbReference>
<reference evidence="10 11" key="1">
    <citation type="submission" date="2016-11" db="EMBL/GenBank/DDBJ databases">
        <authorList>
            <person name="Jaros S."/>
            <person name="Januszkiewicz K."/>
            <person name="Wedrychowicz H."/>
        </authorList>
    </citation>
    <scope>NUCLEOTIDE SEQUENCE [LARGE SCALE GENOMIC DNA]</scope>
    <source>
        <strain evidence="10 11">DSM 44666</strain>
    </source>
</reference>
<keyword evidence="4 9" id="KW-0812">Transmembrane</keyword>
<dbReference type="PANTHER" id="PTHR33910">
    <property type="entry name" value="PROTEIN TRANSLOCASE SUBUNIT SECE"/>
    <property type="match status" value="1"/>
</dbReference>
<dbReference type="Pfam" id="PF00584">
    <property type="entry name" value="SecE"/>
    <property type="match status" value="1"/>
</dbReference>
<comment type="subcellular location">
    <subcellularLocation>
        <location evidence="9">Cell membrane</location>
        <topology evidence="9">Single-pass membrane protein</topology>
    </subcellularLocation>
    <subcellularLocation>
        <location evidence="1">Membrane</location>
    </subcellularLocation>
</comment>
<evidence type="ECO:0000256" key="7">
    <source>
        <dbReference type="ARBA" id="ARBA00023010"/>
    </source>
</evidence>
<dbReference type="GO" id="GO:0006605">
    <property type="term" value="P:protein targeting"/>
    <property type="evidence" value="ECO:0007669"/>
    <property type="project" value="UniProtKB-UniRule"/>
</dbReference>
<dbReference type="RefSeq" id="WP_073155155.1">
    <property type="nucleotide sequence ID" value="NZ_FQVL01000007.1"/>
</dbReference>